<dbReference type="NCBIfam" id="TIGR00482">
    <property type="entry name" value="nicotinate (nicotinamide) nucleotide adenylyltransferase"/>
    <property type="match status" value="1"/>
</dbReference>
<dbReference type="GO" id="GO:0005524">
    <property type="term" value="F:ATP binding"/>
    <property type="evidence" value="ECO:0007669"/>
    <property type="project" value="UniProtKB-KW"/>
</dbReference>
<evidence type="ECO:0000256" key="5">
    <source>
        <dbReference type="ARBA" id="ARBA00022679"/>
    </source>
</evidence>
<evidence type="ECO:0000256" key="1">
    <source>
        <dbReference type="ARBA" id="ARBA00002324"/>
    </source>
</evidence>
<keyword evidence="7" id="KW-0479">Metal-binding</keyword>
<dbReference type="SUPFAM" id="SSF109604">
    <property type="entry name" value="HD-domain/PDEase-like"/>
    <property type="match status" value="1"/>
</dbReference>
<comment type="catalytic activity">
    <reaction evidence="13 15">
        <text>nicotinate beta-D-ribonucleotide + ATP + H(+) = deamido-NAD(+) + diphosphate</text>
        <dbReference type="Rhea" id="RHEA:22860"/>
        <dbReference type="ChEBI" id="CHEBI:15378"/>
        <dbReference type="ChEBI" id="CHEBI:30616"/>
        <dbReference type="ChEBI" id="CHEBI:33019"/>
        <dbReference type="ChEBI" id="CHEBI:57502"/>
        <dbReference type="ChEBI" id="CHEBI:58437"/>
        <dbReference type="EC" id="2.7.7.18"/>
    </reaction>
</comment>
<dbReference type="Gene3D" id="1.10.3210.10">
    <property type="entry name" value="Hypothetical protein af1432"/>
    <property type="match status" value="1"/>
</dbReference>
<reference evidence="17" key="1">
    <citation type="submission" date="2020-08" db="EMBL/GenBank/DDBJ databases">
        <title>Genome public.</title>
        <authorList>
            <person name="Liu C."/>
            <person name="Sun Q."/>
        </authorList>
    </citation>
    <scope>NUCLEOTIDE SEQUENCE</scope>
    <source>
        <strain evidence="17">NSJ-12</strain>
    </source>
</reference>
<keyword evidence="10 15" id="KW-0067">ATP-binding</keyword>
<dbReference type="PROSITE" id="PS51831">
    <property type="entry name" value="HD"/>
    <property type="match status" value="1"/>
</dbReference>
<evidence type="ECO:0000256" key="2">
    <source>
        <dbReference type="ARBA" id="ARBA00005019"/>
    </source>
</evidence>
<evidence type="ECO:0000256" key="8">
    <source>
        <dbReference type="ARBA" id="ARBA00022741"/>
    </source>
</evidence>
<comment type="caution">
    <text evidence="17">The sequence shown here is derived from an EMBL/GenBank/DDBJ whole genome shotgun (WGS) entry which is preliminary data.</text>
</comment>
<dbReference type="Proteomes" id="UP000655830">
    <property type="component" value="Unassembled WGS sequence"/>
</dbReference>
<evidence type="ECO:0000256" key="14">
    <source>
        <dbReference type="ARBA" id="ARBA00049417"/>
    </source>
</evidence>
<evidence type="ECO:0000313" key="17">
    <source>
        <dbReference type="EMBL" id="MBC8579376.1"/>
    </source>
</evidence>
<dbReference type="Pfam" id="PF01966">
    <property type="entry name" value="HD"/>
    <property type="match status" value="1"/>
</dbReference>
<dbReference type="InterPro" id="IPR006674">
    <property type="entry name" value="HD_domain"/>
</dbReference>
<protein>
    <recommendedName>
        <fullName evidence="15">Probable nicotinate-nucleotide adenylyltransferase</fullName>
        <ecNumber evidence="15">2.7.7.18</ecNumber>
    </recommendedName>
    <alternativeName>
        <fullName evidence="15">Deamido-NAD(+) diphosphorylase</fullName>
    </alternativeName>
    <alternativeName>
        <fullName evidence="15">Deamido-NAD(+) pyrophosphorylase</fullName>
    </alternativeName>
    <alternativeName>
        <fullName evidence="15">Nicotinate mononucleotide adenylyltransferase</fullName>
        <shortName evidence="15">NaMN adenylyltransferase</shortName>
    </alternativeName>
</protein>
<dbReference type="PANTHER" id="PTHR39321">
    <property type="entry name" value="NICOTINATE-NUCLEOTIDE ADENYLYLTRANSFERASE-RELATED"/>
    <property type="match status" value="1"/>
</dbReference>
<keyword evidence="4 15" id="KW-0662">Pyridine nucleotide biosynthesis</keyword>
<dbReference type="GO" id="GO:0008803">
    <property type="term" value="F:bis(5'-nucleosyl)-tetraphosphatase (symmetrical) activity"/>
    <property type="evidence" value="ECO:0007669"/>
    <property type="project" value="UniProtKB-EC"/>
</dbReference>
<dbReference type="Gene3D" id="3.40.50.620">
    <property type="entry name" value="HUPs"/>
    <property type="match status" value="1"/>
</dbReference>
<evidence type="ECO:0000256" key="3">
    <source>
        <dbReference type="ARBA" id="ARBA00009014"/>
    </source>
</evidence>
<evidence type="ECO:0000256" key="9">
    <source>
        <dbReference type="ARBA" id="ARBA00022801"/>
    </source>
</evidence>
<dbReference type="AlphaFoldDB" id="A0A926EGW0"/>
<keyword evidence="18" id="KW-1185">Reference proteome</keyword>
<dbReference type="InterPro" id="IPR005248">
    <property type="entry name" value="NadD/NMNAT"/>
</dbReference>
<comment type="pathway">
    <text evidence="2 15">Cofactor biosynthesis; NAD(+) biosynthesis; deamido-NAD(+) from nicotinate D-ribonucleotide: step 1/1.</text>
</comment>
<dbReference type="NCBIfam" id="TIGR00125">
    <property type="entry name" value="cyt_tran_rel"/>
    <property type="match status" value="1"/>
</dbReference>
<name>A0A926EGW0_9FIRM</name>
<gene>
    <name evidence="15" type="primary">nadD</name>
    <name evidence="17" type="ORF">H8718_07530</name>
</gene>
<dbReference type="GO" id="GO:0004515">
    <property type="term" value="F:nicotinate-nucleotide adenylyltransferase activity"/>
    <property type="evidence" value="ECO:0007669"/>
    <property type="project" value="UniProtKB-UniRule"/>
</dbReference>
<evidence type="ECO:0000259" key="16">
    <source>
        <dbReference type="PROSITE" id="PS51831"/>
    </source>
</evidence>
<evidence type="ECO:0000256" key="12">
    <source>
        <dbReference type="ARBA" id="ARBA00023027"/>
    </source>
</evidence>
<evidence type="ECO:0000256" key="15">
    <source>
        <dbReference type="HAMAP-Rule" id="MF_00244"/>
    </source>
</evidence>
<dbReference type="PANTHER" id="PTHR39321:SF3">
    <property type="entry name" value="PHOSPHOPANTETHEINE ADENYLYLTRANSFERASE"/>
    <property type="match status" value="1"/>
</dbReference>
<dbReference type="SMART" id="SM00471">
    <property type="entry name" value="HDc"/>
    <property type="match status" value="1"/>
</dbReference>
<dbReference type="InterPro" id="IPR004821">
    <property type="entry name" value="Cyt_trans-like"/>
</dbReference>
<evidence type="ECO:0000256" key="7">
    <source>
        <dbReference type="ARBA" id="ARBA00022723"/>
    </source>
</evidence>
<evidence type="ECO:0000256" key="6">
    <source>
        <dbReference type="ARBA" id="ARBA00022695"/>
    </source>
</evidence>
<keyword evidence="8 15" id="KW-0547">Nucleotide-binding</keyword>
<dbReference type="InterPro" id="IPR005249">
    <property type="entry name" value="YqeK"/>
</dbReference>
<dbReference type="GO" id="GO:0046872">
    <property type="term" value="F:metal ion binding"/>
    <property type="evidence" value="ECO:0007669"/>
    <property type="project" value="UniProtKB-KW"/>
</dbReference>
<accession>A0A926EGW0</accession>
<comment type="function">
    <text evidence="1 15">Catalyzes the reversible adenylation of nicotinate mononucleotide (NaMN) to nicotinic acid adenine dinucleotide (NaAD).</text>
</comment>
<keyword evidence="11" id="KW-0408">Iron</keyword>
<feature type="domain" description="HD" evidence="16">
    <location>
        <begin position="225"/>
        <end position="340"/>
    </location>
</feature>
<dbReference type="CDD" id="cd00077">
    <property type="entry name" value="HDc"/>
    <property type="match status" value="1"/>
</dbReference>
<dbReference type="HAMAP" id="MF_00244">
    <property type="entry name" value="NaMN_adenylyltr"/>
    <property type="match status" value="1"/>
</dbReference>
<dbReference type="GO" id="GO:0009435">
    <property type="term" value="P:NAD+ biosynthetic process"/>
    <property type="evidence" value="ECO:0007669"/>
    <property type="project" value="UniProtKB-UniRule"/>
</dbReference>
<keyword evidence="12 15" id="KW-0520">NAD</keyword>
<dbReference type="Pfam" id="PF01467">
    <property type="entry name" value="CTP_transf_like"/>
    <property type="match status" value="1"/>
</dbReference>
<keyword evidence="6 15" id="KW-0548">Nucleotidyltransferase</keyword>
<comment type="catalytic activity">
    <reaction evidence="14">
        <text>P(1),P(4)-bis(5'-adenosyl) tetraphosphate + H2O = 2 ADP + 2 H(+)</text>
        <dbReference type="Rhea" id="RHEA:24252"/>
        <dbReference type="ChEBI" id="CHEBI:15377"/>
        <dbReference type="ChEBI" id="CHEBI:15378"/>
        <dbReference type="ChEBI" id="CHEBI:58141"/>
        <dbReference type="ChEBI" id="CHEBI:456216"/>
        <dbReference type="EC" id="3.6.1.41"/>
    </reaction>
</comment>
<evidence type="ECO:0000256" key="13">
    <source>
        <dbReference type="ARBA" id="ARBA00048721"/>
    </source>
</evidence>
<evidence type="ECO:0000256" key="11">
    <source>
        <dbReference type="ARBA" id="ARBA00023004"/>
    </source>
</evidence>
<keyword evidence="5 15" id="KW-0808">Transferase</keyword>
<sequence length="395" mass="45258">MKIAIMGGTFDPIHMGHLVTAEAVRHEFKIDEVLFVPTGNPPHKAGMGITPAEQRYLMTVLATAANAHFNVSRIEIDRKGTTYTIDTIKELRTLYGPDTQLYFITGADAVHEILTWKNSEELLQMCTFVAVTRPGYKKQQLITHIDELRSQYHSSIKFLEVPALAISSSDIRARVKNEAPIKYLVTSAVENYIYKHKLYTHPVSLNKGLITKMSEYVRRILSEKRYEHTKGVVEMATELANLHNISTDKAFIAALFHDIAKEMHMQEALAICENEGIVLDEFEREHPHIIHGKIGALLLEKEWGIHDQDILNSIRSHTIGREHMTDLEKIIYLADMVERGRKPYPGIEEIRRLAKYDLNKAMYIALTRSKDYVVNHQKQSMHPITDILIKEYALY</sequence>
<dbReference type="EMBL" id="JACRSY010000009">
    <property type="protein sequence ID" value="MBC8579376.1"/>
    <property type="molecule type" value="Genomic_DNA"/>
</dbReference>
<dbReference type="NCBIfam" id="NF000840">
    <property type="entry name" value="PRK00071.1-3"/>
    <property type="match status" value="1"/>
</dbReference>
<dbReference type="InterPro" id="IPR014729">
    <property type="entry name" value="Rossmann-like_a/b/a_fold"/>
</dbReference>
<dbReference type="SUPFAM" id="SSF52374">
    <property type="entry name" value="Nucleotidylyl transferase"/>
    <property type="match status" value="1"/>
</dbReference>
<dbReference type="NCBIfam" id="TIGR00488">
    <property type="entry name" value="bis(5'-nucleosyl)-tetraphosphatase (symmetrical) YqeK"/>
    <property type="match status" value="1"/>
</dbReference>
<dbReference type="InterPro" id="IPR003607">
    <property type="entry name" value="HD/PDEase_dom"/>
</dbReference>
<organism evidence="17 18">
    <name type="scientific">Zhenhengia yiwuensis</name>
    <dbReference type="NCBI Taxonomy" id="2763666"/>
    <lineage>
        <taxon>Bacteria</taxon>
        <taxon>Bacillati</taxon>
        <taxon>Bacillota</taxon>
        <taxon>Clostridia</taxon>
        <taxon>Lachnospirales</taxon>
        <taxon>Lachnospiraceae</taxon>
        <taxon>Zhenhengia</taxon>
    </lineage>
</organism>
<proteinExistence type="inferred from homology"/>
<evidence type="ECO:0000256" key="10">
    <source>
        <dbReference type="ARBA" id="ARBA00022840"/>
    </source>
</evidence>
<keyword evidence="9" id="KW-0378">Hydrolase</keyword>
<dbReference type="EC" id="2.7.7.18" evidence="15"/>
<dbReference type="FunFam" id="3.40.50.620:FF:000039">
    <property type="entry name" value="Probable nicotinate-nucleotide adenylyltransferase"/>
    <property type="match status" value="1"/>
</dbReference>
<evidence type="ECO:0000313" key="18">
    <source>
        <dbReference type="Proteomes" id="UP000655830"/>
    </source>
</evidence>
<comment type="similarity">
    <text evidence="3 15">Belongs to the NadD family.</text>
</comment>
<evidence type="ECO:0000256" key="4">
    <source>
        <dbReference type="ARBA" id="ARBA00022642"/>
    </source>
</evidence>
<dbReference type="CDD" id="cd02165">
    <property type="entry name" value="NMNAT"/>
    <property type="match status" value="1"/>
</dbReference>
<dbReference type="RefSeq" id="WP_330597601.1">
    <property type="nucleotide sequence ID" value="NZ_JACRSY010000009.1"/>
</dbReference>